<organism evidence="1 2">
    <name type="scientific">Puccinia graminis f. sp. tritici (strain CRL 75-36-700-3 / race SCCL)</name>
    <name type="common">Black stem rust fungus</name>
    <dbReference type="NCBI Taxonomy" id="418459"/>
    <lineage>
        <taxon>Eukaryota</taxon>
        <taxon>Fungi</taxon>
        <taxon>Dikarya</taxon>
        <taxon>Basidiomycota</taxon>
        <taxon>Pucciniomycotina</taxon>
        <taxon>Pucciniomycetes</taxon>
        <taxon>Pucciniales</taxon>
        <taxon>Pucciniaceae</taxon>
        <taxon>Puccinia</taxon>
    </lineage>
</organism>
<name>E3KT22_PUCGT</name>
<dbReference type="InParanoid" id="E3KT22"/>
<dbReference type="Proteomes" id="UP000008783">
    <property type="component" value="Unassembled WGS sequence"/>
</dbReference>
<proteinExistence type="predicted"/>
<gene>
    <name evidence="1" type="ORF">PGTG_13636</name>
</gene>
<evidence type="ECO:0000313" key="1">
    <source>
        <dbReference type="EMBL" id="EFP87408.2"/>
    </source>
</evidence>
<accession>E3KT22</accession>
<reference evidence="2" key="2">
    <citation type="journal article" date="2011" name="Proc. Natl. Acad. Sci. U.S.A.">
        <title>Obligate biotrophy features unraveled by the genomic analysis of rust fungi.</title>
        <authorList>
            <person name="Duplessis S."/>
            <person name="Cuomo C.A."/>
            <person name="Lin Y.-C."/>
            <person name="Aerts A."/>
            <person name="Tisserant E."/>
            <person name="Veneault-Fourrey C."/>
            <person name="Joly D.L."/>
            <person name="Hacquard S."/>
            <person name="Amselem J."/>
            <person name="Cantarel B.L."/>
            <person name="Chiu R."/>
            <person name="Coutinho P.M."/>
            <person name="Feau N."/>
            <person name="Field M."/>
            <person name="Frey P."/>
            <person name="Gelhaye E."/>
            <person name="Goldberg J."/>
            <person name="Grabherr M.G."/>
            <person name="Kodira C.D."/>
            <person name="Kohler A."/>
            <person name="Kuees U."/>
            <person name="Lindquist E.A."/>
            <person name="Lucas S.M."/>
            <person name="Mago R."/>
            <person name="Mauceli E."/>
            <person name="Morin E."/>
            <person name="Murat C."/>
            <person name="Pangilinan J.L."/>
            <person name="Park R."/>
            <person name="Pearson M."/>
            <person name="Quesneville H."/>
            <person name="Rouhier N."/>
            <person name="Sakthikumar S."/>
            <person name="Salamov A.A."/>
            <person name="Schmutz J."/>
            <person name="Selles B."/>
            <person name="Shapiro H."/>
            <person name="Tanguay P."/>
            <person name="Tuskan G.A."/>
            <person name="Henrissat B."/>
            <person name="Van de Peer Y."/>
            <person name="Rouze P."/>
            <person name="Ellis J.G."/>
            <person name="Dodds P.N."/>
            <person name="Schein J.E."/>
            <person name="Zhong S."/>
            <person name="Hamelin R.C."/>
            <person name="Grigoriev I.V."/>
            <person name="Szabo L.J."/>
            <person name="Martin F."/>
        </authorList>
    </citation>
    <scope>NUCLEOTIDE SEQUENCE [LARGE SCALE GENOMIC DNA]</scope>
    <source>
        <strain evidence="2">CRL 75-36-700-3 / race SCCL</strain>
    </source>
</reference>
<dbReference type="EMBL" id="DS178306">
    <property type="protein sequence ID" value="EFP87408.2"/>
    <property type="molecule type" value="Genomic_DNA"/>
</dbReference>
<dbReference type="AlphaFoldDB" id="E3KT22"/>
<protein>
    <submittedName>
        <fullName evidence="1">Uncharacterized protein</fullName>
    </submittedName>
</protein>
<evidence type="ECO:0000313" key="2">
    <source>
        <dbReference type="Proteomes" id="UP000008783"/>
    </source>
</evidence>
<dbReference type="HOGENOM" id="CLU_1960669_0_0_1"/>
<dbReference type="VEuPathDB" id="FungiDB:PGTG_13636"/>
<dbReference type="KEGG" id="pgr:PGTG_13636"/>
<dbReference type="GeneID" id="10538137"/>
<dbReference type="OrthoDB" id="10559699at2759"/>
<reference key="1">
    <citation type="submission" date="2007-01" db="EMBL/GenBank/DDBJ databases">
        <title>The Genome Sequence of Puccinia graminis f. sp. tritici Strain CRL 75-36-700-3.</title>
        <authorList>
            <consortium name="The Broad Institute Genome Sequencing Platform"/>
            <person name="Birren B."/>
            <person name="Lander E."/>
            <person name="Galagan J."/>
            <person name="Nusbaum C."/>
            <person name="Devon K."/>
            <person name="Cuomo C."/>
            <person name="Jaffe D."/>
            <person name="Butler J."/>
            <person name="Alvarez P."/>
            <person name="Gnerre S."/>
            <person name="Grabherr M."/>
            <person name="Mauceli E."/>
            <person name="Brockman W."/>
            <person name="Young S."/>
            <person name="LaButti K."/>
            <person name="Sykes S."/>
            <person name="DeCaprio D."/>
            <person name="Crawford M."/>
            <person name="Koehrsen M."/>
            <person name="Engels R."/>
            <person name="Montgomery P."/>
            <person name="Pearson M."/>
            <person name="Howarth C."/>
            <person name="Larson L."/>
            <person name="White J."/>
            <person name="Zeng Q."/>
            <person name="Kodira C."/>
            <person name="Yandava C."/>
            <person name="Alvarado L."/>
            <person name="O'Leary S."/>
            <person name="Szabo L."/>
            <person name="Dean R."/>
            <person name="Schein J."/>
        </authorList>
    </citation>
    <scope>NUCLEOTIDE SEQUENCE</scope>
    <source>
        <strain>CRL 75-36-700-3</strain>
    </source>
</reference>
<sequence>MIEVTSLLTDSALGHHDELIKSFNQSIEKIKQTGTEASQQQQCLLAQLQQSVDLAFVVQSGLERWRRQLKLYGINVRSTQIFDQSGVMVRSYLKDMVAQALDSVLEFKLKKEGPLVVMRKDQKKRFDD</sequence>
<dbReference type="RefSeq" id="XP_003331827.2">
    <property type="nucleotide sequence ID" value="XM_003331779.2"/>
</dbReference>
<keyword evidence="2" id="KW-1185">Reference proteome</keyword>